<organism evidence="3 4">
    <name type="scientific">Elysia chlorotica</name>
    <name type="common">Eastern emerald elysia</name>
    <name type="synonym">Sea slug</name>
    <dbReference type="NCBI Taxonomy" id="188477"/>
    <lineage>
        <taxon>Eukaryota</taxon>
        <taxon>Metazoa</taxon>
        <taxon>Spiralia</taxon>
        <taxon>Lophotrochozoa</taxon>
        <taxon>Mollusca</taxon>
        <taxon>Gastropoda</taxon>
        <taxon>Heterobranchia</taxon>
        <taxon>Euthyneura</taxon>
        <taxon>Panpulmonata</taxon>
        <taxon>Sacoglossa</taxon>
        <taxon>Placobranchoidea</taxon>
        <taxon>Plakobranchidae</taxon>
        <taxon>Elysia</taxon>
    </lineage>
</organism>
<evidence type="ECO:0000256" key="2">
    <source>
        <dbReference type="PIRSR" id="PIRSR600760-2"/>
    </source>
</evidence>
<feature type="binding site" evidence="2">
    <location>
        <position position="154"/>
    </location>
    <ligand>
        <name>Mg(2+)</name>
        <dbReference type="ChEBI" id="CHEBI:18420"/>
        <label>1</label>
        <note>catalytic</note>
    </ligand>
</feature>
<dbReference type="GO" id="GO:0046872">
    <property type="term" value="F:metal ion binding"/>
    <property type="evidence" value="ECO:0007669"/>
    <property type="project" value="UniProtKB-KW"/>
</dbReference>
<feature type="binding site" evidence="2">
    <location>
        <position position="156"/>
    </location>
    <ligand>
        <name>Mg(2+)</name>
        <dbReference type="ChEBI" id="CHEBI:18420"/>
        <label>1</label>
        <note>catalytic</note>
    </ligand>
</feature>
<comment type="cofactor">
    <cofactor evidence="2">
        <name>Mg(2+)</name>
        <dbReference type="ChEBI" id="CHEBI:18420"/>
    </cofactor>
</comment>
<feature type="binding site" evidence="2">
    <location>
        <position position="81"/>
    </location>
    <ligand>
        <name>Mg(2+)</name>
        <dbReference type="ChEBI" id="CHEBI:18420"/>
        <label>1</label>
        <note>catalytic</note>
    </ligand>
</feature>
<sequence>MKASSLMQLFLEVAAKATEIATVIRKEKTLLDLLIEEKPDVKKNHQYFQDFKTLADVLIQETVHHFVSQKIPSLADSIYGEESNTFTNTKGDTITIEICHKQEETKALLKSILDGNDEAASLLSEAIHSSPEIQVASERLDVDIDTTDCGVWIDPIDATGQYIKGEIGVEDDNGITEDGLQCVAILIGMFQKSSGRPVLGVVVQPFAQWNHKTNSWTSNTVWGICHKELQETSFQASAINTDKQPMIVMSKSESEHVQSALSSKYKVVSASGAGYKILTTVLGLTNAYVLSHESIYRWDCCALHAVLLALGGGILSYRHAVQAASQAPGPLSRADLESLQLSYVKAAGAIASRRCSLPNSAESLPGIIAYKSADDAISILNLLKVKDVK</sequence>
<comment type="caution">
    <text evidence="3">The sequence shown here is derived from an EMBL/GenBank/DDBJ whole genome shotgun (WGS) entry which is preliminary data.</text>
</comment>
<dbReference type="OrthoDB" id="9977309at2759"/>
<dbReference type="InterPro" id="IPR050725">
    <property type="entry name" value="CysQ/Inositol_MonoPase"/>
</dbReference>
<evidence type="ECO:0000313" key="4">
    <source>
        <dbReference type="Proteomes" id="UP000271974"/>
    </source>
</evidence>
<gene>
    <name evidence="3" type="ORF">EGW08_013793</name>
</gene>
<dbReference type="InterPro" id="IPR000760">
    <property type="entry name" value="Inositol_monophosphatase-like"/>
</dbReference>
<dbReference type="STRING" id="188477.A0A433TA31"/>
<evidence type="ECO:0008006" key="5">
    <source>
        <dbReference type="Google" id="ProtNLM"/>
    </source>
</evidence>
<keyword evidence="4" id="KW-1185">Reference proteome</keyword>
<evidence type="ECO:0000256" key="1">
    <source>
        <dbReference type="ARBA" id="ARBA00009759"/>
    </source>
</evidence>
<dbReference type="AlphaFoldDB" id="A0A433TA31"/>
<dbReference type="PANTHER" id="PTHR43028:SF3">
    <property type="entry name" value="INOSITOL POLYPHOSPHATE 1-PHOSPHATASE"/>
    <property type="match status" value="1"/>
</dbReference>
<proteinExistence type="inferred from homology"/>
<keyword evidence="2" id="KW-0479">Metal-binding</keyword>
<dbReference type="Pfam" id="PF00459">
    <property type="entry name" value="Inositol_P"/>
    <property type="match status" value="1"/>
</dbReference>
<dbReference type="PANTHER" id="PTHR43028">
    <property type="entry name" value="3'(2'),5'-BISPHOSPHATE NUCLEOTIDASE 1"/>
    <property type="match status" value="1"/>
</dbReference>
<dbReference type="EMBL" id="RQTK01000509">
    <property type="protein sequence ID" value="RUS78447.1"/>
    <property type="molecule type" value="Genomic_DNA"/>
</dbReference>
<dbReference type="InterPro" id="IPR044897">
    <property type="entry name" value="INPP1_dom_1"/>
</dbReference>
<dbReference type="Gene3D" id="3.40.190.80">
    <property type="match status" value="1"/>
</dbReference>
<reference evidence="3 4" key="1">
    <citation type="submission" date="2019-01" db="EMBL/GenBank/DDBJ databases">
        <title>A draft genome assembly of the solar-powered sea slug Elysia chlorotica.</title>
        <authorList>
            <person name="Cai H."/>
            <person name="Li Q."/>
            <person name="Fang X."/>
            <person name="Li J."/>
            <person name="Curtis N.E."/>
            <person name="Altenburger A."/>
            <person name="Shibata T."/>
            <person name="Feng M."/>
            <person name="Maeda T."/>
            <person name="Schwartz J.A."/>
            <person name="Shigenobu S."/>
            <person name="Lundholm N."/>
            <person name="Nishiyama T."/>
            <person name="Yang H."/>
            <person name="Hasebe M."/>
            <person name="Li S."/>
            <person name="Pierce S.K."/>
            <person name="Wang J."/>
        </authorList>
    </citation>
    <scope>NUCLEOTIDE SEQUENCE [LARGE SCALE GENOMIC DNA]</scope>
    <source>
        <strain evidence="3">EC2010</strain>
        <tissue evidence="3">Whole organism of an adult</tissue>
    </source>
</reference>
<dbReference type="SUPFAM" id="SSF56655">
    <property type="entry name" value="Carbohydrate phosphatase"/>
    <property type="match status" value="1"/>
</dbReference>
<accession>A0A433TA31</accession>
<name>A0A433TA31_ELYCH</name>
<feature type="binding site" evidence="2">
    <location>
        <position position="299"/>
    </location>
    <ligand>
        <name>Mg(2+)</name>
        <dbReference type="ChEBI" id="CHEBI:18420"/>
        <label>1</label>
        <note>catalytic</note>
    </ligand>
</feature>
<feature type="binding site" evidence="2">
    <location>
        <position position="157"/>
    </location>
    <ligand>
        <name>Mg(2+)</name>
        <dbReference type="ChEBI" id="CHEBI:18420"/>
        <label>1</label>
        <note>catalytic</note>
    </ligand>
</feature>
<dbReference type="GO" id="GO:0004441">
    <property type="term" value="F:inositol-1,4-bisphosphate 1-phosphatase activity"/>
    <property type="evidence" value="ECO:0007669"/>
    <property type="project" value="TreeGrafter"/>
</dbReference>
<comment type="similarity">
    <text evidence="1">Belongs to the inositol monophosphatase superfamily.</text>
</comment>
<evidence type="ECO:0000313" key="3">
    <source>
        <dbReference type="EMBL" id="RUS78447.1"/>
    </source>
</evidence>
<dbReference type="Gene3D" id="3.30.540.10">
    <property type="entry name" value="Fructose-1,6-Bisphosphatase, subunit A, domain 1"/>
    <property type="match status" value="1"/>
</dbReference>
<protein>
    <recommendedName>
        <fullName evidence="5">Inositol polyphosphate 1-phosphatase</fullName>
    </recommendedName>
</protein>
<dbReference type="Proteomes" id="UP000271974">
    <property type="component" value="Unassembled WGS sequence"/>
</dbReference>
<keyword evidence="2" id="KW-0460">Magnesium</keyword>
<dbReference type="Gene3D" id="4.10.460.10">
    <property type="entry name" value="Inositol Polyphosphate 1-phosphatase, domain 1"/>
    <property type="match status" value="1"/>
</dbReference>